<dbReference type="SMR" id="A0A811JZB6"/>
<feature type="compositionally biased region" description="Low complexity" evidence="1">
    <location>
        <begin position="442"/>
        <end position="455"/>
    </location>
</feature>
<dbReference type="PROSITE" id="PS51181">
    <property type="entry name" value="PPASE_TENSIN"/>
    <property type="match status" value="1"/>
</dbReference>
<feature type="compositionally biased region" description="Polar residues" evidence="1">
    <location>
        <begin position="381"/>
        <end position="419"/>
    </location>
</feature>
<feature type="compositionally biased region" description="Basic and acidic residues" evidence="1">
    <location>
        <begin position="890"/>
        <end position="905"/>
    </location>
</feature>
<dbReference type="PANTHER" id="PTHR45734:SF10">
    <property type="entry name" value="BLISTERY, ISOFORM A"/>
    <property type="match status" value="1"/>
</dbReference>
<evidence type="ECO:0000313" key="4">
    <source>
        <dbReference type="EMBL" id="CAD5208535.1"/>
    </source>
</evidence>
<dbReference type="InterPro" id="IPR029023">
    <property type="entry name" value="Tensin_phosphatase"/>
</dbReference>
<dbReference type="Gene3D" id="3.90.190.10">
    <property type="entry name" value="Protein tyrosine phosphatase superfamily"/>
    <property type="match status" value="1"/>
</dbReference>
<feature type="compositionally biased region" description="Pro residues" evidence="1">
    <location>
        <begin position="497"/>
        <end position="511"/>
    </location>
</feature>
<feature type="compositionally biased region" description="Acidic residues" evidence="1">
    <location>
        <begin position="532"/>
        <end position="543"/>
    </location>
</feature>
<organism evidence="4 5">
    <name type="scientific">Bursaphelenchus xylophilus</name>
    <name type="common">Pinewood nematode worm</name>
    <name type="synonym">Aphelenchoides xylophilus</name>
    <dbReference type="NCBI Taxonomy" id="6326"/>
    <lineage>
        <taxon>Eukaryota</taxon>
        <taxon>Metazoa</taxon>
        <taxon>Ecdysozoa</taxon>
        <taxon>Nematoda</taxon>
        <taxon>Chromadorea</taxon>
        <taxon>Rhabditida</taxon>
        <taxon>Tylenchina</taxon>
        <taxon>Tylenchomorpha</taxon>
        <taxon>Aphelenchoidea</taxon>
        <taxon>Aphelenchoididae</taxon>
        <taxon>Bursaphelenchus</taxon>
    </lineage>
</organism>
<feature type="region of interest" description="Disordered" evidence="1">
    <location>
        <begin position="654"/>
        <end position="796"/>
    </location>
</feature>
<dbReference type="SUPFAM" id="SSF49562">
    <property type="entry name" value="C2 domain (Calcium/lipid-binding domain, CaLB)"/>
    <property type="match status" value="1"/>
</dbReference>
<feature type="region of interest" description="Disordered" evidence="1">
    <location>
        <begin position="1315"/>
        <end position="1369"/>
    </location>
</feature>
<feature type="compositionally biased region" description="Basic and acidic residues" evidence="1">
    <location>
        <begin position="966"/>
        <end position="979"/>
    </location>
</feature>
<protein>
    <submittedName>
        <fullName evidence="4">(pine wood nematode) hypothetical protein</fullName>
    </submittedName>
</protein>
<accession>A0A811JZB6</accession>
<proteinExistence type="predicted"/>
<evidence type="ECO:0000313" key="5">
    <source>
        <dbReference type="Proteomes" id="UP000659654"/>
    </source>
</evidence>
<feature type="compositionally biased region" description="Basic and acidic residues" evidence="1">
    <location>
        <begin position="733"/>
        <end position="742"/>
    </location>
</feature>
<feature type="compositionally biased region" description="Low complexity" evidence="1">
    <location>
        <begin position="1289"/>
        <end position="1301"/>
    </location>
</feature>
<dbReference type="Proteomes" id="UP000582659">
    <property type="component" value="Unassembled WGS sequence"/>
</dbReference>
<evidence type="ECO:0000259" key="2">
    <source>
        <dbReference type="PROSITE" id="PS51181"/>
    </source>
</evidence>
<feature type="compositionally biased region" description="Basic and acidic residues" evidence="1">
    <location>
        <begin position="1183"/>
        <end position="1208"/>
    </location>
</feature>
<dbReference type="EMBL" id="CAJFCV020000001">
    <property type="protein sequence ID" value="CAG9081885.1"/>
    <property type="molecule type" value="Genomic_DNA"/>
</dbReference>
<dbReference type="Pfam" id="PF10409">
    <property type="entry name" value="PTEN_C2"/>
    <property type="match status" value="1"/>
</dbReference>
<feature type="compositionally biased region" description="Polar residues" evidence="1">
    <location>
        <begin position="1252"/>
        <end position="1265"/>
    </location>
</feature>
<feature type="domain" description="Phosphatase tensin-type" evidence="2">
    <location>
        <begin position="72"/>
        <end position="245"/>
    </location>
</feature>
<dbReference type="PROSITE" id="PS51182">
    <property type="entry name" value="C2_TENSIN"/>
    <property type="match status" value="1"/>
</dbReference>
<dbReference type="SMART" id="SM01326">
    <property type="entry name" value="PTEN_C2"/>
    <property type="match status" value="1"/>
</dbReference>
<dbReference type="PANTHER" id="PTHR45734">
    <property type="entry name" value="TENSIN"/>
    <property type="match status" value="1"/>
</dbReference>
<feature type="domain" description="C2 tensin-type" evidence="3">
    <location>
        <begin position="250"/>
        <end position="383"/>
    </location>
</feature>
<evidence type="ECO:0000259" key="3">
    <source>
        <dbReference type="PROSITE" id="PS51182"/>
    </source>
</evidence>
<feature type="compositionally biased region" description="Basic and acidic residues" evidence="1">
    <location>
        <begin position="999"/>
        <end position="1015"/>
    </location>
</feature>
<feature type="region of interest" description="Disordered" evidence="1">
    <location>
        <begin position="381"/>
        <end position="595"/>
    </location>
</feature>
<feature type="compositionally biased region" description="Polar residues" evidence="1">
    <location>
        <begin position="1329"/>
        <end position="1346"/>
    </location>
</feature>
<feature type="compositionally biased region" description="Basic and acidic residues" evidence="1">
    <location>
        <begin position="867"/>
        <end position="883"/>
    </location>
</feature>
<feature type="region of interest" description="Disordered" evidence="1">
    <location>
        <begin position="14"/>
        <end position="48"/>
    </location>
</feature>
<feature type="compositionally biased region" description="Polar residues" evidence="1">
    <location>
        <begin position="810"/>
        <end position="837"/>
    </location>
</feature>
<dbReference type="Gene3D" id="2.60.40.1110">
    <property type="match status" value="1"/>
</dbReference>
<dbReference type="EMBL" id="CAJFDI010000001">
    <property type="protein sequence ID" value="CAD5208535.1"/>
    <property type="molecule type" value="Genomic_DNA"/>
</dbReference>
<comment type="caution">
    <text evidence="4">The sequence shown here is derived from an EMBL/GenBank/DDBJ whole genome shotgun (WGS) entry which is preliminary data.</text>
</comment>
<feature type="compositionally biased region" description="Polar residues" evidence="1">
    <location>
        <begin position="470"/>
        <end position="480"/>
    </location>
</feature>
<feature type="compositionally biased region" description="Polar residues" evidence="1">
    <location>
        <begin position="909"/>
        <end position="929"/>
    </location>
</feature>
<evidence type="ECO:0000256" key="1">
    <source>
        <dbReference type="SAM" id="MobiDB-lite"/>
    </source>
</evidence>
<feature type="compositionally biased region" description="Low complexity" evidence="1">
    <location>
        <begin position="935"/>
        <end position="946"/>
    </location>
</feature>
<reference evidence="4" key="1">
    <citation type="submission" date="2020-09" db="EMBL/GenBank/DDBJ databases">
        <authorList>
            <person name="Kikuchi T."/>
        </authorList>
    </citation>
    <scope>NUCLEOTIDE SEQUENCE</scope>
    <source>
        <strain evidence="4">Ka4C1</strain>
    </source>
</reference>
<dbReference type="InterPro" id="IPR035892">
    <property type="entry name" value="C2_domain_sf"/>
</dbReference>
<gene>
    <name evidence="4" type="ORF">BXYJ_LOCUS771</name>
</gene>
<name>A0A811JZB6_BURXY</name>
<feature type="compositionally biased region" description="Polar residues" evidence="1">
    <location>
        <begin position="1273"/>
        <end position="1288"/>
    </location>
</feature>
<dbReference type="OrthoDB" id="6273691at2759"/>
<feature type="compositionally biased region" description="Basic and acidic residues" evidence="1">
    <location>
        <begin position="681"/>
        <end position="692"/>
    </location>
</feature>
<dbReference type="SUPFAM" id="SSF52799">
    <property type="entry name" value="(Phosphotyrosine protein) phosphatases II"/>
    <property type="match status" value="1"/>
</dbReference>
<dbReference type="InterPro" id="IPR051484">
    <property type="entry name" value="Tensin_PTEN_phosphatase"/>
</dbReference>
<dbReference type="GO" id="GO:0005925">
    <property type="term" value="C:focal adhesion"/>
    <property type="evidence" value="ECO:0007669"/>
    <property type="project" value="TreeGrafter"/>
</dbReference>
<feature type="compositionally biased region" description="Basic and acidic residues" evidence="1">
    <location>
        <begin position="654"/>
        <end position="671"/>
    </location>
</feature>
<dbReference type="InterPro" id="IPR029021">
    <property type="entry name" value="Prot-tyrosine_phosphatase-like"/>
</dbReference>
<feature type="compositionally biased region" description="Basic and acidic residues" evidence="1">
    <location>
        <begin position="421"/>
        <end position="434"/>
    </location>
</feature>
<dbReference type="Proteomes" id="UP000659654">
    <property type="component" value="Unassembled WGS sequence"/>
</dbReference>
<keyword evidence="5" id="KW-1185">Reference proteome</keyword>
<feature type="region of interest" description="Disordered" evidence="1">
    <location>
        <begin position="1252"/>
        <end position="1302"/>
    </location>
</feature>
<feature type="region of interest" description="Disordered" evidence="1">
    <location>
        <begin position="810"/>
        <end position="1222"/>
    </location>
</feature>
<feature type="compositionally biased region" description="Basic and acidic residues" evidence="1">
    <location>
        <begin position="1095"/>
        <end position="1108"/>
    </location>
</feature>
<dbReference type="InterPro" id="IPR014020">
    <property type="entry name" value="Tensin_C2-dom"/>
</dbReference>
<feature type="compositionally biased region" description="Basic and acidic residues" evidence="1">
    <location>
        <begin position="839"/>
        <end position="848"/>
    </location>
</feature>
<sequence length="1369" mass="154561">MLCFGCNGAALDKKKGQKEADNYAPNGYGSDPLAAPRKDRNYRPSNQYRSVVPLEVKKSPRSRSQPHPRMTTELQIQPGGVDFSRITDRIAAITFPTGGSDNAYRSSIKEVSEKLRKTYGEHYKIFNLSQKRSDLGRANSGAVIELGWPDQLAPPLDKLCSICKQFENWLNSNPKNLVVIHCKGWRSRAAIVIASYMHYANVCSSEESVADRFSMQLFSEKFLQFDGQPSHKRYVRYFANLISGATKVNPQPIHLTSITFTQFPVGRTVLLKIYERMKPVYNTEKIPISSSKTTISFGEEGLSLRGDFLVKCFAKPSEKSADSALDDRQLLFQCQFNTCALELDPRLPQLSFHSSDLDLVDPSIGPEANIEFNFVMEPSRSRSSSLKRQNSGQNIAQRPEQRAQSVGAEQNRHSGSFSRVDSYENFDRPEDDRSQSQSLNLTPQPSQVPVSPPTTKNISPIHIEAPQGGLKQQNSQNTDGADSGIGSDSPKNSKFEPPAPMPAPPAVPPKPRGYTPAEFEDDDANESTSRQEDDEDDDDENDDPYGNVDGTIGRERKVLPAALRTQSPDSENPRVSKHTSHGTTSKIDSDLVAKGRYDPNSKCFSYVPAKSLKEHYRAPKKPSSSARRASIEPAVIEVPDRVEPEQLKDIPLHGVELQRRAETPKWEDEINKLAGDLPTDSDFRRKAEEERRRNQRQQSLQADPFGDLLERNLNYEPPRLHTPRPHSPPQQKDLFEQKKRGNEGNLGGMDDLCDPEYYMTYSSNTTPTPDHASQRRSRSMAPAYEQTYTYERKPLRTISQRDFENLNDMIYSSSKLPPRPQQRSYTPKPTATYQSDNPHWPEQRDIYRQRNSRSVNALPTRKLSFQEPEKETEADEWLREKLSALKNKRLHDPDGHQRRQAEKLLLEQLKNTSVPRDTRPTRSQPQSQPHFPAADLELPQQQDLQQRAPILRNAPHERSEQLGAERQSRRDSYGYRAEPRAAPQPVHSILKQPQATPPTRDELRIANRQAMEKTTRSKTPSYQYDQDRASLVRQRSATPTILFPSGQGSSYGSIRPESRQRATPSRQVQDPMEEFGYSQHDFSYRQPTPSSESHYAPRSEYASRDHYSRGSNYGPIAPYQRDHNATPQHSEASDYRRPRGATPTSQIVRQKPPTPPPQRPRSRSPNENAISPIFGKKPQVVLDSERKYQERLEREANRARAAEGDYQKPKKAKAVPGRPFDNELKQRFKQTASDEDEPSGADFGYLNNMVNENRAKSNQTPQYATKSILKRSGSGSERSGNYNNYYGTSSADSMGSSAHSGFSAPEIYAAPYRYGDETPVAEPDYGSTLGRSDTPSFPTQSGNQTPLPYHPLLYQGASNQQYQANGNGR</sequence>
<feature type="compositionally biased region" description="Polar residues" evidence="1">
    <location>
        <begin position="1356"/>
        <end position="1369"/>
    </location>
</feature>